<comment type="caution">
    <text evidence="2">The sequence shown here is derived from an EMBL/GenBank/DDBJ whole genome shotgun (WGS) entry which is preliminary data.</text>
</comment>
<feature type="non-terminal residue" evidence="2">
    <location>
        <position position="1"/>
    </location>
</feature>
<evidence type="ECO:0008006" key="4">
    <source>
        <dbReference type="Google" id="ProtNLM"/>
    </source>
</evidence>
<reference evidence="2" key="2">
    <citation type="journal article" date="2021" name="Syst. Appl. Microbiol.">
        <title>Roseomonas hellenica sp. nov., isolated from roots of wild-growing Alkanna tinctoria.</title>
        <authorList>
            <person name="Rat A."/>
            <person name="Naranjo H.D."/>
            <person name="Lebbe L."/>
            <person name="Cnockaert M."/>
            <person name="Krigas N."/>
            <person name="Grigoriadou K."/>
            <person name="Maloupa E."/>
            <person name="Willems A."/>
        </authorList>
    </citation>
    <scope>NUCLEOTIDE SEQUENCE</scope>
    <source>
        <strain evidence="2">LMG 31231</strain>
    </source>
</reference>
<dbReference type="AlphaFoldDB" id="A0A9X9X544"/>
<dbReference type="EMBL" id="JAAEDM010000195">
    <property type="protein sequence ID" value="MBR0674523.1"/>
    <property type="molecule type" value="Genomic_DNA"/>
</dbReference>
<evidence type="ECO:0000313" key="3">
    <source>
        <dbReference type="Proteomes" id="UP001138751"/>
    </source>
</evidence>
<dbReference type="RefSeq" id="WP_211864922.1">
    <property type="nucleotide sequence ID" value="NZ_JAAEDM010000195.1"/>
</dbReference>
<reference evidence="2" key="1">
    <citation type="submission" date="2020-01" db="EMBL/GenBank/DDBJ databases">
        <authorList>
            <person name="Rat A."/>
        </authorList>
    </citation>
    <scope>NUCLEOTIDE SEQUENCE</scope>
    <source>
        <strain evidence="2">LMG 31231</strain>
    </source>
</reference>
<organism evidence="2 3">
    <name type="scientific">Neoroseomonas soli</name>
    <dbReference type="NCBI Taxonomy" id="1081025"/>
    <lineage>
        <taxon>Bacteria</taxon>
        <taxon>Pseudomonadati</taxon>
        <taxon>Pseudomonadota</taxon>
        <taxon>Alphaproteobacteria</taxon>
        <taxon>Acetobacterales</taxon>
        <taxon>Acetobacteraceae</taxon>
        <taxon>Neoroseomonas</taxon>
    </lineage>
</organism>
<feature type="region of interest" description="Disordered" evidence="1">
    <location>
        <begin position="1"/>
        <end position="36"/>
    </location>
</feature>
<feature type="compositionally biased region" description="Pro residues" evidence="1">
    <location>
        <begin position="1"/>
        <end position="21"/>
    </location>
</feature>
<evidence type="ECO:0000313" key="2">
    <source>
        <dbReference type="EMBL" id="MBR0674523.1"/>
    </source>
</evidence>
<name>A0A9X9X544_9PROT</name>
<dbReference type="Proteomes" id="UP001138751">
    <property type="component" value="Unassembled WGS sequence"/>
</dbReference>
<keyword evidence="3" id="KW-1185">Reference proteome</keyword>
<proteinExistence type="predicted"/>
<accession>A0A9X9X544</accession>
<dbReference type="Gene3D" id="2.60.120.380">
    <property type="match status" value="1"/>
</dbReference>
<feature type="compositionally biased region" description="Basic and acidic residues" evidence="1">
    <location>
        <begin position="23"/>
        <end position="34"/>
    </location>
</feature>
<sequence length="156" mass="17216">PEPPARPPEPPAQPPQPPPEQPRNTDIDRADRQGARRGRTQIILAWDDRNDLDLAVICPNGQRIDYRSRAGCGGALDIDRNAAGGPTTRTPVENIVFDRDPAPGTYRIVVDYFDRVDAPSTPYRVTVRQEGQPDRVITGTARQGVRDQVVGEFTVP</sequence>
<evidence type="ECO:0000256" key="1">
    <source>
        <dbReference type="SAM" id="MobiDB-lite"/>
    </source>
</evidence>
<gene>
    <name evidence="2" type="ORF">GXW76_25385</name>
</gene>
<protein>
    <recommendedName>
        <fullName evidence="4">DUF2135 domain-containing protein</fullName>
    </recommendedName>
</protein>